<gene>
    <name evidence="3" type="ORF">NB231_01609</name>
</gene>
<feature type="domain" description="H repeat-associated protein N-terminal" evidence="2">
    <location>
        <begin position="6"/>
        <end position="91"/>
    </location>
</feature>
<keyword evidence="1" id="KW-0472">Membrane</keyword>
<dbReference type="Pfam" id="PF13808">
    <property type="entry name" value="DDE_Tnp_1_assoc"/>
    <property type="match status" value="1"/>
</dbReference>
<dbReference type="HOGENOM" id="CLU_2082311_0_0_6"/>
<dbReference type="EMBL" id="AAOF01000032">
    <property type="protein sequence ID" value="EAR20180.1"/>
    <property type="molecule type" value="Genomic_DNA"/>
</dbReference>
<proteinExistence type="predicted"/>
<sequence>MQLKAYLSAIPDHRRAQGRMYDLTHLLLFSILAMVSGATSYRKIQRFMDTHRERLNALCQLHRKRAPAHTSIRYALQGLDAKAVELAFPRHASGLDGEDHNRFFPSTVIDAEWKPAD</sequence>
<evidence type="ECO:0000313" key="3">
    <source>
        <dbReference type="EMBL" id="EAR20180.1"/>
    </source>
</evidence>
<dbReference type="Proteomes" id="UP000003374">
    <property type="component" value="Unassembled WGS sequence"/>
</dbReference>
<evidence type="ECO:0000313" key="4">
    <source>
        <dbReference type="Proteomes" id="UP000003374"/>
    </source>
</evidence>
<organism evidence="3 4">
    <name type="scientific">Nitrococcus mobilis Nb-231</name>
    <dbReference type="NCBI Taxonomy" id="314278"/>
    <lineage>
        <taxon>Bacteria</taxon>
        <taxon>Pseudomonadati</taxon>
        <taxon>Pseudomonadota</taxon>
        <taxon>Gammaproteobacteria</taxon>
        <taxon>Chromatiales</taxon>
        <taxon>Ectothiorhodospiraceae</taxon>
        <taxon>Nitrococcus</taxon>
    </lineage>
</organism>
<comment type="caution">
    <text evidence="3">The sequence shown here is derived from an EMBL/GenBank/DDBJ whole genome shotgun (WGS) entry which is preliminary data.</text>
</comment>
<reference evidence="3 4" key="1">
    <citation type="submission" date="2006-02" db="EMBL/GenBank/DDBJ databases">
        <authorList>
            <person name="Waterbury J."/>
            <person name="Ferriera S."/>
            <person name="Johnson J."/>
            <person name="Kravitz S."/>
            <person name="Halpern A."/>
            <person name="Remington K."/>
            <person name="Beeson K."/>
            <person name="Tran B."/>
            <person name="Rogers Y.-H."/>
            <person name="Friedman R."/>
            <person name="Venter J.C."/>
        </authorList>
    </citation>
    <scope>NUCLEOTIDE SEQUENCE [LARGE SCALE GENOMIC DNA]</scope>
    <source>
        <strain evidence="3 4">Nb-231</strain>
    </source>
</reference>
<name>A4BVU1_9GAMM</name>
<dbReference type="InterPro" id="IPR032806">
    <property type="entry name" value="YbfD_N"/>
</dbReference>
<keyword evidence="1" id="KW-1133">Transmembrane helix</keyword>
<protein>
    <submittedName>
        <fullName evidence="3">ISMca6, transposase, OrfA</fullName>
    </submittedName>
</protein>
<dbReference type="OrthoDB" id="8001376at2"/>
<dbReference type="AlphaFoldDB" id="A4BVU1"/>
<feature type="transmembrane region" description="Helical" evidence="1">
    <location>
        <begin position="20"/>
        <end position="41"/>
    </location>
</feature>
<accession>A4BVU1</accession>
<evidence type="ECO:0000259" key="2">
    <source>
        <dbReference type="Pfam" id="PF13808"/>
    </source>
</evidence>
<evidence type="ECO:0000256" key="1">
    <source>
        <dbReference type="SAM" id="Phobius"/>
    </source>
</evidence>
<keyword evidence="4" id="KW-1185">Reference proteome</keyword>
<dbReference type="RefSeq" id="WP_004999204.1">
    <property type="nucleotide sequence ID" value="NZ_CH672427.1"/>
</dbReference>
<keyword evidence="1" id="KW-0812">Transmembrane</keyword>
<dbReference type="eggNOG" id="COG5433">
    <property type="taxonomic scope" value="Bacteria"/>
</dbReference>